<feature type="signal peptide" evidence="1">
    <location>
        <begin position="1"/>
        <end position="23"/>
    </location>
</feature>
<evidence type="ECO:0000313" key="2">
    <source>
        <dbReference type="EMBL" id="WOG87350.1"/>
    </source>
</evidence>
<organism evidence="2 3">
    <name type="scientific">Daucus carota subsp. sativus</name>
    <name type="common">Carrot</name>
    <dbReference type="NCBI Taxonomy" id="79200"/>
    <lineage>
        <taxon>Eukaryota</taxon>
        <taxon>Viridiplantae</taxon>
        <taxon>Streptophyta</taxon>
        <taxon>Embryophyta</taxon>
        <taxon>Tracheophyta</taxon>
        <taxon>Spermatophyta</taxon>
        <taxon>Magnoliopsida</taxon>
        <taxon>eudicotyledons</taxon>
        <taxon>Gunneridae</taxon>
        <taxon>Pentapetalae</taxon>
        <taxon>asterids</taxon>
        <taxon>campanulids</taxon>
        <taxon>Apiales</taxon>
        <taxon>Apiaceae</taxon>
        <taxon>Apioideae</taxon>
        <taxon>Scandiceae</taxon>
        <taxon>Daucinae</taxon>
        <taxon>Daucus</taxon>
        <taxon>Daucus sect. Daucus</taxon>
    </lineage>
</organism>
<evidence type="ECO:0008006" key="4">
    <source>
        <dbReference type="Google" id="ProtNLM"/>
    </source>
</evidence>
<proteinExistence type="predicted"/>
<dbReference type="Proteomes" id="UP000077755">
    <property type="component" value="Chromosome 2"/>
</dbReference>
<reference evidence="2" key="2">
    <citation type="submission" date="2022-03" db="EMBL/GenBank/DDBJ databases">
        <title>Draft title - Genomic analysis of global carrot germplasm unveils the trajectory of domestication and the origin of high carotenoid orange carrot.</title>
        <authorList>
            <person name="Iorizzo M."/>
            <person name="Ellison S."/>
            <person name="Senalik D."/>
            <person name="Macko-Podgorni A."/>
            <person name="Grzebelus D."/>
            <person name="Bostan H."/>
            <person name="Rolling W."/>
            <person name="Curaba J."/>
            <person name="Simon P."/>
        </authorList>
    </citation>
    <scope>NUCLEOTIDE SEQUENCE</scope>
    <source>
        <tissue evidence="2">Leaf</tissue>
    </source>
</reference>
<evidence type="ECO:0000256" key="1">
    <source>
        <dbReference type="SAM" id="SignalP"/>
    </source>
</evidence>
<evidence type="ECO:0000313" key="3">
    <source>
        <dbReference type="Proteomes" id="UP000077755"/>
    </source>
</evidence>
<name>A0AAF0WCF8_DAUCS</name>
<protein>
    <recommendedName>
        <fullName evidence="4">Knottin scorpion toxin-like domain-containing protein</fullName>
    </recommendedName>
</protein>
<reference evidence="2" key="1">
    <citation type="journal article" date="2016" name="Nat. Genet.">
        <title>A high-quality carrot genome assembly provides new insights into carotenoid accumulation and asterid genome evolution.</title>
        <authorList>
            <person name="Iorizzo M."/>
            <person name="Ellison S."/>
            <person name="Senalik D."/>
            <person name="Zeng P."/>
            <person name="Satapoomin P."/>
            <person name="Huang J."/>
            <person name="Bowman M."/>
            <person name="Iovene M."/>
            <person name="Sanseverino W."/>
            <person name="Cavagnaro P."/>
            <person name="Yildiz M."/>
            <person name="Macko-Podgorni A."/>
            <person name="Moranska E."/>
            <person name="Grzebelus E."/>
            <person name="Grzebelus D."/>
            <person name="Ashrafi H."/>
            <person name="Zheng Z."/>
            <person name="Cheng S."/>
            <person name="Spooner D."/>
            <person name="Van Deynze A."/>
            <person name="Simon P."/>
        </authorList>
    </citation>
    <scope>NUCLEOTIDE SEQUENCE</scope>
    <source>
        <tissue evidence="2">Leaf</tissue>
    </source>
</reference>
<sequence length="82" mass="9109">MEKQSVKILCALILAIYATCVAGKTCESPILTVPVPFCPKNEKADDNCWDNCKYRFGPAATAYCRAPVGPYKDPLCWCRFPC</sequence>
<keyword evidence="3" id="KW-1185">Reference proteome</keyword>
<keyword evidence="1" id="KW-0732">Signal</keyword>
<accession>A0AAF0WCF8</accession>
<dbReference type="AlphaFoldDB" id="A0AAF0WCF8"/>
<feature type="chain" id="PRO_5042051528" description="Knottin scorpion toxin-like domain-containing protein" evidence="1">
    <location>
        <begin position="24"/>
        <end position="82"/>
    </location>
</feature>
<dbReference type="EMBL" id="CP093344">
    <property type="protein sequence ID" value="WOG87350.1"/>
    <property type="molecule type" value="Genomic_DNA"/>
</dbReference>
<gene>
    <name evidence="2" type="ORF">DCAR_0206574</name>
</gene>